<evidence type="ECO:0000259" key="1">
    <source>
        <dbReference type="SMART" id="SM00787"/>
    </source>
</evidence>
<reference evidence="2 3" key="1">
    <citation type="submission" date="2016-08" db="EMBL/GenBank/DDBJ databases">
        <title>Whole genome shotgun sequence of Pichia membranifaciens KS47-1.</title>
        <authorList>
            <person name="Konishi M."/>
            <person name="Ishida M."/>
            <person name="Arakawa T."/>
            <person name="Kato Y."/>
            <person name="Horiuchi J."/>
        </authorList>
    </citation>
    <scope>NUCLEOTIDE SEQUENCE [LARGE SCALE GENOMIC DNA]</scope>
    <source>
        <strain evidence="2 3">KS47-1</strain>
    </source>
</reference>
<gene>
    <name evidence="2" type="ORF">PMKS-001814</name>
</gene>
<dbReference type="InterPro" id="IPR033338">
    <property type="entry name" value="Spc105/Spc7"/>
</dbReference>
<organism evidence="2 3">
    <name type="scientific">Pichia membranifaciens</name>
    <dbReference type="NCBI Taxonomy" id="4926"/>
    <lineage>
        <taxon>Eukaryota</taxon>
        <taxon>Fungi</taxon>
        <taxon>Dikarya</taxon>
        <taxon>Ascomycota</taxon>
        <taxon>Saccharomycotina</taxon>
        <taxon>Pichiomycetes</taxon>
        <taxon>Pichiales</taxon>
        <taxon>Pichiaceae</taxon>
        <taxon>Pichia</taxon>
    </lineage>
</organism>
<dbReference type="AlphaFoldDB" id="A0A1Q2YG24"/>
<dbReference type="GO" id="GO:0000776">
    <property type="term" value="C:kinetochore"/>
    <property type="evidence" value="ECO:0007669"/>
    <property type="project" value="TreeGrafter"/>
</dbReference>
<dbReference type="SMART" id="SM00787">
    <property type="entry name" value="Spc7"/>
    <property type="match status" value="1"/>
</dbReference>
<comment type="caution">
    <text evidence="2">The sequence shown here is derived from an EMBL/GenBank/DDBJ whole genome shotgun (WGS) entry which is preliminary data.</text>
</comment>
<accession>A0A1Q2YG24</accession>
<sequence>MDENLQYKEDAAHRQKLSRLSFPFNSSIKENGVSSNRRHTLVPNRSILKPNMEGSNTINLISDTILKERRRVSFAPEVTLHKIDYSRSNEERRLKKRNSLNSQIQSQAPKLNTSQYIWKSYQAADNSKAEIPDQYQVTKDEIQSFTSDLPNKFTIDEDSNTQTMELSAELTQEILKHHNRMKEQHSQVGEEVGNDQFKSQNSLQDVFEEAEQEINSDKVGEHNAEEIEMELTETFNKGVANFDSSNLMEISMDFTQPLDSRESKEIRPNTNEAIHTDDDNDTMEFTQPVSKDTAESVHLEPRQVEHSQVITPTLPPEIDMANDNDETMEFTQPISYTSSGKNKDNVLLEEDKLSVVFEASEPPTSDQPDIASGHINLENKEISTQTTLFQIALPQKSMSKFAHETDRELGTLEGNDERAVDSSFIENKDLTSDMETSLIATEMVPLAEVTADFTENVEDYDSDNSLVDDNHVNVSLDVFLDNVNVQFYDNIGPSDNEVNQTLVFNSDLKSSPFSEISPASSSATSTSTPSSVSSTKRANLIEYIDACTNIPYYHYIVHLINQYQSSIQSISTMVNTFSNDVLESNPTAIREYYQQAEEVKVDLCTNYQAIATFTRKKAKCQNMRFLSGLLEQLISSYERANQFLESELSKALDWRRGILVKRQKMIERKVELNLYIQKLDTLRDNWNSINIEKIKKANESLRLHGDKKVIIKASISDHSKLVSHKTKSVLDKKMTKEKLLREVESLRKQVSSSTVPSKTHLKALMARLHSLEELKSIKLLPGAAITLLILKKLKAVFHKRDSDMYEVELSVTDIKSFAPFSQLLAGFIARQQKKVNQSKTVEFVKHLVESWRNFIRIWKELLTINFLYYSTIMDSSFQFHFDFEDSSRSQRSKVLVEGNLEDLLEPKKEVIVKLAKQGSWEENEQMNMPYVLNRLKQTFDNKNSIVNRFAIS</sequence>
<dbReference type="InterPro" id="IPR013253">
    <property type="entry name" value="Spc7_domain"/>
</dbReference>
<protein>
    <recommendedName>
        <fullName evidence="1">Spc7 kinetochore protein domain-containing protein</fullName>
    </recommendedName>
</protein>
<name>A0A1Q2YG24_9ASCO</name>
<dbReference type="EMBL" id="BDGI01000066">
    <property type="protein sequence ID" value="GAV28343.1"/>
    <property type="molecule type" value="Genomic_DNA"/>
</dbReference>
<evidence type="ECO:0000313" key="2">
    <source>
        <dbReference type="EMBL" id="GAV28343.1"/>
    </source>
</evidence>
<dbReference type="OrthoDB" id="5592879at2759"/>
<proteinExistence type="predicted"/>
<dbReference type="GO" id="GO:0007094">
    <property type="term" value="P:mitotic spindle assembly checkpoint signaling"/>
    <property type="evidence" value="ECO:0007669"/>
    <property type="project" value="TreeGrafter"/>
</dbReference>
<feature type="domain" description="Spc7 kinetochore protein" evidence="1">
    <location>
        <begin position="460"/>
        <end position="798"/>
    </location>
</feature>
<evidence type="ECO:0000313" key="3">
    <source>
        <dbReference type="Proteomes" id="UP000186136"/>
    </source>
</evidence>
<keyword evidence="3" id="KW-1185">Reference proteome</keyword>
<dbReference type="PANTHER" id="PTHR28260:SF1">
    <property type="entry name" value="SPINDLE POLE BODY COMPONENT SPC105"/>
    <property type="match status" value="1"/>
</dbReference>
<dbReference type="GO" id="GO:0034501">
    <property type="term" value="P:protein localization to kinetochore"/>
    <property type="evidence" value="ECO:0007669"/>
    <property type="project" value="TreeGrafter"/>
</dbReference>
<dbReference type="GO" id="GO:1990758">
    <property type="term" value="P:mitotic sister chromatid biorientation"/>
    <property type="evidence" value="ECO:0007669"/>
    <property type="project" value="TreeGrafter"/>
</dbReference>
<dbReference type="Proteomes" id="UP000186136">
    <property type="component" value="Unassembled WGS sequence"/>
</dbReference>
<dbReference type="Pfam" id="PF08317">
    <property type="entry name" value="Spc7"/>
    <property type="match status" value="1"/>
</dbReference>
<dbReference type="PANTHER" id="PTHR28260">
    <property type="entry name" value="SPINDLE POLE BODY COMPONENT SPC105"/>
    <property type="match status" value="1"/>
</dbReference>